<accession>A0A511N5B5</accession>
<dbReference type="SUPFAM" id="SSF50998">
    <property type="entry name" value="Quinoprotein alcohol dehydrogenase-like"/>
    <property type="match status" value="1"/>
</dbReference>
<dbReference type="InterPro" id="IPR015943">
    <property type="entry name" value="WD40/YVTN_repeat-like_dom_sf"/>
</dbReference>
<dbReference type="PANTHER" id="PTHR30634">
    <property type="entry name" value="OUTER MEMBRANE LOLAB LIPOPROTEIN INSERTION APPARATUS"/>
    <property type="match status" value="1"/>
</dbReference>
<dbReference type="CDD" id="cd07996">
    <property type="entry name" value="WGR_MMR_like"/>
    <property type="match status" value="1"/>
</dbReference>
<comment type="caution">
    <text evidence="2">The sequence shown here is derived from an EMBL/GenBank/DDBJ whole genome shotgun (WGS) entry which is preliminary data.</text>
</comment>
<dbReference type="InterPro" id="IPR036930">
    <property type="entry name" value="WGR_dom_sf"/>
</dbReference>
<gene>
    <name evidence="2" type="ORF">DC3_36750</name>
</gene>
<dbReference type="SMART" id="SM00773">
    <property type="entry name" value="WGR"/>
    <property type="match status" value="1"/>
</dbReference>
<organism evidence="2 3">
    <name type="scientific">Deinococcus cellulosilyticus (strain DSM 18568 / NBRC 106333 / KACC 11606 / 5516J-15)</name>
    <dbReference type="NCBI Taxonomy" id="1223518"/>
    <lineage>
        <taxon>Bacteria</taxon>
        <taxon>Thermotogati</taxon>
        <taxon>Deinococcota</taxon>
        <taxon>Deinococci</taxon>
        <taxon>Deinococcales</taxon>
        <taxon>Deinococcaceae</taxon>
        <taxon>Deinococcus</taxon>
    </lineage>
</organism>
<evidence type="ECO:0000313" key="3">
    <source>
        <dbReference type="Proteomes" id="UP000321306"/>
    </source>
</evidence>
<name>A0A511N5B5_DEIC1</name>
<dbReference type="Gene3D" id="2.130.10.10">
    <property type="entry name" value="YVTN repeat-like/Quinoprotein amine dehydrogenase"/>
    <property type="match status" value="1"/>
</dbReference>
<evidence type="ECO:0000313" key="2">
    <source>
        <dbReference type="EMBL" id="GEM48040.1"/>
    </source>
</evidence>
<dbReference type="EMBL" id="BJXB01000017">
    <property type="protein sequence ID" value="GEM48040.1"/>
    <property type="molecule type" value="Genomic_DNA"/>
</dbReference>
<dbReference type="Pfam" id="PF05406">
    <property type="entry name" value="WGR"/>
    <property type="match status" value="1"/>
</dbReference>
<dbReference type="PROSITE" id="PS51977">
    <property type="entry name" value="WGR"/>
    <property type="match status" value="1"/>
</dbReference>
<dbReference type="Proteomes" id="UP000321306">
    <property type="component" value="Unassembled WGS sequence"/>
</dbReference>
<dbReference type="Gene3D" id="2.20.140.10">
    <property type="entry name" value="WGR domain"/>
    <property type="match status" value="1"/>
</dbReference>
<dbReference type="InterPro" id="IPR049809">
    <property type="entry name" value="YehF/YfeS-like_WGR"/>
</dbReference>
<protein>
    <submittedName>
        <fullName evidence="2">Molybdenum metabolism regulator</fullName>
    </submittedName>
</protein>
<dbReference type="InterPro" id="IPR011047">
    <property type="entry name" value="Quinoprotein_ADH-like_sf"/>
</dbReference>
<dbReference type="RefSeq" id="WP_146886782.1">
    <property type="nucleotide sequence ID" value="NZ_BJXB01000017.1"/>
</dbReference>
<evidence type="ECO:0000259" key="1">
    <source>
        <dbReference type="PROSITE" id="PS51977"/>
    </source>
</evidence>
<dbReference type="OrthoDB" id="9781333at2"/>
<dbReference type="InterPro" id="IPR050458">
    <property type="entry name" value="LolB"/>
</dbReference>
<dbReference type="InterPro" id="IPR002372">
    <property type="entry name" value="PQQ_rpt_dom"/>
</dbReference>
<feature type="domain" description="WGR" evidence="1">
    <location>
        <begin position="1"/>
        <end position="81"/>
    </location>
</feature>
<proteinExistence type="predicted"/>
<reference evidence="2 3" key="1">
    <citation type="submission" date="2019-07" db="EMBL/GenBank/DDBJ databases">
        <title>Whole genome shotgun sequence of Deinococcus cellulosilyticus NBRC 106333.</title>
        <authorList>
            <person name="Hosoyama A."/>
            <person name="Uohara A."/>
            <person name="Ohji S."/>
            <person name="Ichikawa N."/>
        </authorList>
    </citation>
    <scope>NUCLEOTIDE SEQUENCE [LARGE SCALE GENOMIC DNA]</scope>
    <source>
        <strain evidence="2 3">NBRC 106333</strain>
    </source>
</reference>
<dbReference type="SUPFAM" id="SSF142921">
    <property type="entry name" value="WGR domain-like"/>
    <property type="match status" value="1"/>
</dbReference>
<dbReference type="PANTHER" id="PTHR30634:SF13">
    <property type="entry name" value="PROTEIN YEHF"/>
    <property type="match status" value="1"/>
</dbReference>
<sequence length="474" mass="52150">MEKHYLEYSDPNGAEHKFYEVTINDAALVIRYGRIGTDGQTQSKTFASFEKAKAEADKKIKEKKRKGYEDAVQGVRQKRSITRRSVEEVRPASSASKAPVLWRMKTGSSAFGIYADSERVWVGNQGGKVIAVDHSGETLSTFQLPEGVKCLVSDGMFMYAGCDDGNVYDLTGKVPFVAYNIDESVDIYWLDIHKGVLGVSDSHGNIYAFNPESENQWGNVNGSGSAGWMVRMDDEGVYHGHSGGVAAYDPQSGIELWKAKTQGAVLFGWQDQDHVYAATAMRAVQRFDKKGNLQQTYKCDAAVFSCASSPDGEYIFAGDNSSAIYAFSKDGTRLWKLNSGCSSALSMQYLNERLFIVTTDGSLAMIDASPAAIAAAQQGQLPQVKDIKAQAAQGTAPLQRQTLQRAQYTGQGVVLRCVKEGGKLRIRVETEGYHDSWNVQFPKDLREEGARYLVDEVAETGGFYRVVGEIRKLD</sequence>
<dbReference type="AlphaFoldDB" id="A0A511N5B5"/>
<dbReference type="Pfam" id="PF13360">
    <property type="entry name" value="PQQ_2"/>
    <property type="match status" value="1"/>
</dbReference>
<dbReference type="InterPro" id="IPR008893">
    <property type="entry name" value="WGR_domain"/>
</dbReference>
<keyword evidence="3" id="KW-1185">Reference proteome</keyword>